<dbReference type="Gene3D" id="1.10.1600.10">
    <property type="match status" value="1"/>
</dbReference>
<accession>A0A7J6GU39</accession>
<gene>
    <name evidence="2" type="ORF">F8388_021634</name>
    <name evidence="3" type="ORF">G4B88_020257</name>
</gene>
<comment type="caution">
    <text evidence="3">The sequence shown here is derived from an EMBL/GenBank/DDBJ whole genome shotgun (WGS) entry which is preliminary data.</text>
</comment>
<evidence type="ECO:0000313" key="4">
    <source>
        <dbReference type="Proteomes" id="UP000525078"/>
    </source>
</evidence>
<dbReference type="Pfam" id="PF03730">
    <property type="entry name" value="Ku_C"/>
    <property type="match status" value="1"/>
</dbReference>
<dbReference type="Proteomes" id="UP000525078">
    <property type="component" value="Unassembled WGS sequence"/>
</dbReference>
<evidence type="ECO:0000313" key="5">
    <source>
        <dbReference type="Proteomes" id="UP000583929"/>
    </source>
</evidence>
<evidence type="ECO:0000313" key="3">
    <source>
        <dbReference type="EMBL" id="KAF4386437.1"/>
    </source>
</evidence>
<evidence type="ECO:0000259" key="1">
    <source>
        <dbReference type="Pfam" id="PF03730"/>
    </source>
</evidence>
<keyword evidence="5" id="KW-1185">Reference proteome</keyword>
<dbReference type="Proteomes" id="UP000583929">
    <property type="component" value="Unassembled WGS sequence"/>
</dbReference>
<evidence type="ECO:0000313" key="2">
    <source>
        <dbReference type="EMBL" id="KAF4378440.1"/>
    </source>
</evidence>
<protein>
    <recommendedName>
        <fullName evidence="1">Ku70/Ku80 C-terminal arm domain-containing protein</fullName>
    </recommendedName>
</protein>
<dbReference type="GO" id="GO:0003678">
    <property type="term" value="F:DNA helicase activity"/>
    <property type="evidence" value="ECO:0007669"/>
    <property type="project" value="InterPro"/>
</dbReference>
<name>A0A7J6GU39_CANSA</name>
<sequence length="144" mass="15937">MDGGANLSISVANITKGTSMRLGHNLVAQDTKTLQLHSSVAAPSATDEQTRKAASLMKRIDLRDFSVCQFANAAELLPFGMAECAMIAFDFYEIKKNKMLQYPRIVFVAALKQHYAVLQTLALEEDEMPDIKDETVPDEEGMPR</sequence>
<dbReference type="AlphaFoldDB" id="A0A7J6GU39"/>
<dbReference type="InterPro" id="IPR005160">
    <property type="entry name" value="Ku_C"/>
</dbReference>
<reference evidence="4 5" key="1">
    <citation type="journal article" date="2020" name="bioRxiv">
        <title>Sequence and annotation of 42 cannabis genomes reveals extensive copy number variation in cannabinoid synthesis and pathogen resistance genes.</title>
        <authorList>
            <person name="Mckernan K.J."/>
            <person name="Helbert Y."/>
            <person name="Kane L.T."/>
            <person name="Ebling H."/>
            <person name="Zhang L."/>
            <person name="Liu B."/>
            <person name="Eaton Z."/>
            <person name="Mclaughlin S."/>
            <person name="Kingan S."/>
            <person name="Baybayan P."/>
            <person name="Concepcion G."/>
            <person name="Jordan M."/>
            <person name="Riva A."/>
            <person name="Barbazuk W."/>
            <person name="Harkins T."/>
        </authorList>
    </citation>
    <scope>NUCLEOTIDE SEQUENCE [LARGE SCALE GENOMIC DNA]</scope>
    <source>
        <strain evidence="4 5">cv. Jamaican Lion 4</strain>
        <strain evidence="3">Father</strain>
        <strain evidence="2">Mother</strain>
        <tissue evidence="3">Leaf</tissue>
    </source>
</reference>
<proteinExistence type="predicted"/>
<dbReference type="GO" id="GO:0003677">
    <property type="term" value="F:DNA binding"/>
    <property type="evidence" value="ECO:0007669"/>
    <property type="project" value="InterPro"/>
</dbReference>
<feature type="domain" description="Ku70/Ku80 C-terminal arm" evidence="1">
    <location>
        <begin position="110"/>
        <end position="142"/>
    </location>
</feature>
<organism evidence="3 5">
    <name type="scientific">Cannabis sativa</name>
    <name type="common">Hemp</name>
    <name type="synonym">Marijuana</name>
    <dbReference type="NCBI Taxonomy" id="3483"/>
    <lineage>
        <taxon>Eukaryota</taxon>
        <taxon>Viridiplantae</taxon>
        <taxon>Streptophyta</taxon>
        <taxon>Embryophyta</taxon>
        <taxon>Tracheophyta</taxon>
        <taxon>Spermatophyta</taxon>
        <taxon>Magnoliopsida</taxon>
        <taxon>eudicotyledons</taxon>
        <taxon>Gunneridae</taxon>
        <taxon>Pentapetalae</taxon>
        <taxon>rosids</taxon>
        <taxon>fabids</taxon>
        <taxon>Rosales</taxon>
        <taxon>Cannabaceae</taxon>
        <taxon>Cannabis</taxon>
    </lineage>
</organism>
<dbReference type="EMBL" id="JAATIP010000074">
    <property type="protein sequence ID" value="KAF4378440.1"/>
    <property type="molecule type" value="Genomic_DNA"/>
</dbReference>
<dbReference type="EMBL" id="JAATIQ010000082">
    <property type="protein sequence ID" value="KAF4386437.1"/>
    <property type="molecule type" value="Genomic_DNA"/>
</dbReference>
<dbReference type="GO" id="GO:0006303">
    <property type="term" value="P:double-strand break repair via nonhomologous end joining"/>
    <property type="evidence" value="ECO:0007669"/>
    <property type="project" value="InterPro"/>
</dbReference>